<dbReference type="GO" id="GO:0046872">
    <property type="term" value="F:metal ion binding"/>
    <property type="evidence" value="ECO:0007669"/>
    <property type="project" value="UniProtKB-KW"/>
</dbReference>
<name>A0A9X0CWG7_9CNID</name>
<dbReference type="InterPro" id="IPR000421">
    <property type="entry name" value="FA58C"/>
</dbReference>
<evidence type="ECO:0000313" key="15">
    <source>
        <dbReference type="Proteomes" id="UP001163046"/>
    </source>
</evidence>
<dbReference type="InterPro" id="IPR020837">
    <property type="entry name" value="Fibrinogen_CS"/>
</dbReference>
<dbReference type="OrthoDB" id="5956404at2759"/>
<evidence type="ECO:0000256" key="2">
    <source>
        <dbReference type="ARBA" id="ARBA00022723"/>
    </source>
</evidence>
<dbReference type="SUPFAM" id="SSF49785">
    <property type="entry name" value="Galactose-binding domain-like"/>
    <property type="match status" value="2"/>
</dbReference>
<dbReference type="CDD" id="cd06263">
    <property type="entry name" value="MAM"/>
    <property type="match status" value="1"/>
</dbReference>
<dbReference type="PROSITE" id="PS50022">
    <property type="entry name" value="FA58C_3"/>
    <property type="match status" value="2"/>
</dbReference>
<dbReference type="SMART" id="SM00159">
    <property type="entry name" value="PTX"/>
    <property type="match status" value="2"/>
</dbReference>
<feature type="domain" description="TLDc" evidence="13">
    <location>
        <begin position="734"/>
        <end position="915"/>
    </location>
</feature>
<dbReference type="SMART" id="SM00584">
    <property type="entry name" value="TLDc"/>
    <property type="match status" value="1"/>
</dbReference>
<accession>A0A9X0CWG7</accession>
<dbReference type="SMART" id="SM00186">
    <property type="entry name" value="FBG"/>
    <property type="match status" value="1"/>
</dbReference>
<dbReference type="Pfam" id="PF00629">
    <property type="entry name" value="MAM"/>
    <property type="match status" value="1"/>
</dbReference>
<keyword evidence="5" id="KW-1015">Disulfide bond</keyword>
<evidence type="ECO:0000256" key="5">
    <source>
        <dbReference type="ARBA" id="ARBA00023157"/>
    </source>
</evidence>
<dbReference type="PANTHER" id="PTHR19277">
    <property type="entry name" value="PENTRAXIN"/>
    <property type="match status" value="1"/>
</dbReference>
<dbReference type="PROSITE" id="PS01286">
    <property type="entry name" value="FA58C_2"/>
    <property type="match status" value="1"/>
</dbReference>
<keyword evidence="6" id="KW-0325">Glycoprotein</keyword>
<comment type="cofactor">
    <cofactor evidence="1">
        <name>Ca(2+)</name>
        <dbReference type="ChEBI" id="CHEBI:29108"/>
    </cofactor>
</comment>
<reference evidence="14" key="1">
    <citation type="submission" date="2023-01" db="EMBL/GenBank/DDBJ databases">
        <title>Genome assembly of the deep-sea coral Lophelia pertusa.</title>
        <authorList>
            <person name="Herrera S."/>
            <person name="Cordes E."/>
        </authorList>
    </citation>
    <scope>NUCLEOTIDE SEQUENCE</scope>
    <source>
        <strain evidence="14">USNM1676648</strain>
        <tissue evidence="14">Polyp</tissue>
    </source>
</reference>
<feature type="domain" description="F5/8 type C" evidence="9">
    <location>
        <begin position="1228"/>
        <end position="1372"/>
    </location>
</feature>
<comment type="caution">
    <text evidence="7">Lacks conserved residue(s) required for the propagation of feature annotation.</text>
</comment>
<dbReference type="PROSITE" id="PS51406">
    <property type="entry name" value="FIBRINOGEN_C_2"/>
    <property type="match status" value="1"/>
</dbReference>
<evidence type="ECO:0000256" key="6">
    <source>
        <dbReference type="ARBA" id="ARBA00023180"/>
    </source>
</evidence>
<feature type="domain" description="F5/8 type C" evidence="9">
    <location>
        <begin position="880"/>
        <end position="1033"/>
    </location>
</feature>
<dbReference type="PROSITE" id="PS51886">
    <property type="entry name" value="TLDC"/>
    <property type="match status" value="1"/>
</dbReference>
<keyword evidence="3" id="KW-0677">Repeat</keyword>
<evidence type="ECO:0000256" key="8">
    <source>
        <dbReference type="SAM" id="MobiDB-lite"/>
    </source>
</evidence>
<protein>
    <submittedName>
        <fullName evidence="14">Uncharacterized protein</fullName>
    </submittedName>
</protein>
<dbReference type="PANTHER" id="PTHR19277:SF125">
    <property type="entry name" value="B6"/>
    <property type="match status" value="1"/>
</dbReference>
<dbReference type="InterPro" id="IPR008979">
    <property type="entry name" value="Galactose-bd-like_sf"/>
</dbReference>
<dbReference type="InterPro" id="IPR030476">
    <property type="entry name" value="Pentaxin_CS"/>
</dbReference>
<dbReference type="CDD" id="cd00057">
    <property type="entry name" value="FA58C"/>
    <property type="match status" value="1"/>
</dbReference>
<evidence type="ECO:0000256" key="3">
    <source>
        <dbReference type="ARBA" id="ARBA00022737"/>
    </source>
</evidence>
<feature type="domain" description="MAM" evidence="10">
    <location>
        <begin position="1379"/>
        <end position="1491"/>
    </location>
</feature>
<dbReference type="InterPro" id="IPR000998">
    <property type="entry name" value="MAM_dom"/>
</dbReference>
<dbReference type="InterPro" id="IPR001759">
    <property type="entry name" value="PTX_dom"/>
</dbReference>
<evidence type="ECO:0000256" key="4">
    <source>
        <dbReference type="ARBA" id="ARBA00022837"/>
    </source>
</evidence>
<dbReference type="SUPFAM" id="SSF49899">
    <property type="entry name" value="Concanavalin A-like lectins/glucanases"/>
    <property type="match status" value="4"/>
</dbReference>
<dbReference type="Proteomes" id="UP001163046">
    <property type="component" value="Unassembled WGS sequence"/>
</dbReference>
<evidence type="ECO:0000259" key="10">
    <source>
        <dbReference type="PROSITE" id="PS50060"/>
    </source>
</evidence>
<dbReference type="InterPro" id="IPR014716">
    <property type="entry name" value="Fibrinogen_a/b/g_C_1"/>
</dbReference>
<dbReference type="InterPro" id="IPR051360">
    <property type="entry name" value="Neuronal_Pentraxin_Related"/>
</dbReference>
<dbReference type="Pfam" id="PF07534">
    <property type="entry name" value="TLD"/>
    <property type="match status" value="2"/>
</dbReference>
<dbReference type="Gene3D" id="2.60.120.260">
    <property type="entry name" value="Galactose-binding domain-like"/>
    <property type="match status" value="2"/>
</dbReference>
<evidence type="ECO:0000259" key="13">
    <source>
        <dbReference type="PROSITE" id="PS51886"/>
    </source>
</evidence>
<sequence length="2329" mass="260163">MAYSFCWFHQANSVGKKEILFADQSENNTVAVDAPTTELQHLTICMWLKFQNDARLVGLVSCIRQNDYEMIIRYDNNGNVFHIRIENVEREKTLSLPLGRDKWIHMCFSRTTVNGEFFVFLNGKLDAQGGPLKQNGRVGGAGTTFYLGQAWDKTNRGFLQQHSYVGSMSDVNMWNEVFGEVRVRQLYLTCEWAEGNAVSWSALKAAAPQNLLSGSTCPIRRASSCLAYVHRGIKKETFYYMDGYMIDDLPVYCSPINGGGWMLVMRREDNLVDFDRTSEHYMKGFGSCVDNFNAGDTWLSDGCTSDMWLGNKYLRRMTRSKGPHQLLVRLNNQTNHEAHAVYKRFSVEGMYDSYKLYIQGYRGSAGDSLQAHHQMKFTSKSDDNDLDPSQNCAGSGRGGWWYNACGDSQLNGLYGSSSGANGIIWNTWLGSGQPLLTASMLIKPNEERDWDYKLHFPVASIKQYIGPFYITDFLEATVCWWMIPRSIPMSVYSLSNNQVHDAFSIIQNSGFSYKLNVNGQPSSLINGSDLGDELWHHVCTTWRSVNGRWSVHVDGSKIGEDFGLAQGAHIQSGILYIGQYQDTVHKFNAAKTFVGYLSHFNMWNSEMSDDRINRMSLGCGAEVGNLIPWPEVKAWKTKPVVLEEPSSCTAREKHRLDFSSFSSNNDFSELLSTRKAFIDNGTGADASLKVLSIQGNAQIKFITMRDDCLNEPSVCPGGFTVSFWLKHEPTFISHILGGSSTRHQTLDDWLSPVIPSESRWTRCYRAVDDGWSAYTFHTNCDSQGPTVTLVKAGEYIFGGFLDQPWGGERNLTSTSAFLFSLQNPEYSDPFKLEINTSEINNTRSAATSHPSRGPIFGAGDLFINDAANGGIYSYSNLGQTYVLPPGIEPSTAAADNLLAGSAYFIPDDVEVFVYEVPHSLVNVSDTEATWGSSNDVEESWLQVDLGRVGRVGFVSTESGLNIQLTYYLAYSVDNIDWNNYEEGGLRKLFHGNWDDITVVKNAILAPFTARFVRFIPNECTVDNCVLTANVYFLIQETTTNIISLAADDSLATGLAMFKTSDSPAYQVRVKTMEGLAWFVSFNTSHESHDWLHVTIKWHEMWGLKVYINGEIVQETNMPEQILIASLMTATHLEIGGVTSDVDNATLGTNLQMSDLRIWERFVSKEEILANYRAPVDVTYGLWYVIKKATFQTEGVGQNVRWNLRSSCTTSSDTGPCDDGIPTEFSAYCFAPLGLENGHIYNSQITSSSVMGPQFKSHKARLHSAGCWSSSPDAFPWIEVKLFVFARITRIATQGRPDADEWVTNYYIRYQTWSKANQPLVDYPNDGSPEYFVANFDRSTVVTNYILVTGMVLRIYPQLWYNNPSMRLELYGCIRDERGFMYIESSYPRVRGDKARMLTLHATESHNCLTFIYHMNGSTIGRLNVYARGPDAQESLLWRIAGSQGDAWHSATVPIERNHPYQIVFEGVVGDGYTSDFAVDNVRLSVSDTCTFEPSNARQEMSGIRSGILQNGPLYQDKLKTWLAEEGFGDEYWVPCFRGSLNGWNASVFQNQCANKKATVTIIRKGDCLFGGFADKPWEGAVTGSHLVPNPSCSHYNLHRVHLWMQNGQLIPQKDSTQFSTFVLADIGYVYDTADNPQLADPLCGASDSVVEVDDVEVLFPLSRVTGKDLTRKSGQPTKHGEVYRAKSQIDSLIYKLTLDLNTFNEKKTLATVMQNDAEKLARIAEEEIALLKPVQRLLDALVKGNASSGYQHCLVRPGGKIPVRIETKGSSLPKHYTISVPVSHRELIDRGLTRDNGEDLQVYYHANGQHPVQIDRVLSGLGTKSATVQFRLQAPMSANIVDHSSYSLVLGSAVSGSVMDNPDLVYAFHDDFSSSTLKKQWATNNYGTWSVQKGRLLGNNLQIKGGDKVEVGLYVKSGFTWKDVEVELDLMETGTKKSVSGPFLRVSNVDHSKTTGWRFEYYAVSPKSCYMRPVFNNKDGGWPYRGKLPTAFTLNTWFHFKYQVLGDRFSQWANDKLVQDNVQVSKQWKIPAGTLGLGGHKYDHNCKTVYDNIKVRFLVTSPPNITRGVFLPGHFIQSSLLGEKKLPADSCKQIHDASLVNSKPRAKNGIYWIKTDLQGSSSVQTYCDITNGGWTLAGKISGKVGNIYKAWLVANYNTAALKTPKITKQKEFACIDARSLAVEEASMILLSSAERMDGLGSKWVMWRLPGDRGKDSLWKHSVGPSTVKAAVQTPVMVYAWNGNKKICYQNKFGIMPYSAHGGSYPYSSVNTAGGTAANDYCMAVGVIATGSTAHGWSQKGNGYDSPSSDSDWPNRSFSHQSPHLTVWFK</sequence>
<dbReference type="GO" id="GO:0016787">
    <property type="term" value="F:hydrolase activity"/>
    <property type="evidence" value="ECO:0007669"/>
    <property type="project" value="InterPro"/>
</dbReference>
<evidence type="ECO:0000256" key="7">
    <source>
        <dbReference type="PROSITE-ProRule" id="PRU01172"/>
    </source>
</evidence>
<dbReference type="GO" id="GO:0016020">
    <property type="term" value="C:membrane"/>
    <property type="evidence" value="ECO:0007669"/>
    <property type="project" value="InterPro"/>
</dbReference>
<dbReference type="InterPro" id="IPR010496">
    <property type="entry name" value="AL/BT2_dom"/>
</dbReference>
<dbReference type="PROSITE" id="PS50060">
    <property type="entry name" value="MAM_2"/>
    <property type="match status" value="1"/>
</dbReference>
<gene>
    <name evidence="14" type="ORF">OS493_022538</name>
</gene>
<keyword evidence="4" id="KW-0106">Calcium</keyword>
<dbReference type="InterPro" id="IPR013320">
    <property type="entry name" value="ConA-like_dom_sf"/>
</dbReference>
<proteinExistence type="predicted"/>
<dbReference type="Gene3D" id="3.90.215.10">
    <property type="entry name" value="Gamma Fibrinogen, chain A, domain 1"/>
    <property type="match status" value="1"/>
</dbReference>
<evidence type="ECO:0000256" key="1">
    <source>
        <dbReference type="ARBA" id="ARBA00001913"/>
    </source>
</evidence>
<evidence type="ECO:0000259" key="12">
    <source>
        <dbReference type="PROSITE" id="PS51828"/>
    </source>
</evidence>
<dbReference type="InterPro" id="IPR002181">
    <property type="entry name" value="Fibrinogen_a/b/g_C_dom"/>
</dbReference>
<keyword evidence="15" id="KW-1185">Reference proteome</keyword>
<dbReference type="Gene3D" id="2.60.120.200">
    <property type="match status" value="4"/>
</dbReference>
<dbReference type="PROSITE" id="PS00514">
    <property type="entry name" value="FIBRINOGEN_C_1"/>
    <property type="match status" value="1"/>
</dbReference>
<feature type="region of interest" description="Disordered" evidence="8">
    <location>
        <begin position="2296"/>
        <end position="2317"/>
    </location>
</feature>
<dbReference type="SUPFAM" id="SSF56496">
    <property type="entry name" value="Fibrinogen C-terminal domain-like"/>
    <property type="match status" value="1"/>
</dbReference>
<dbReference type="Gene3D" id="2.60.120.1000">
    <property type="match status" value="1"/>
</dbReference>
<dbReference type="InterPro" id="IPR036056">
    <property type="entry name" value="Fibrinogen-like_C"/>
</dbReference>
<feature type="domain" description="Fibrinogen C-terminal" evidence="11">
    <location>
        <begin position="216"/>
        <end position="446"/>
    </location>
</feature>
<dbReference type="PROSITE" id="PS00289">
    <property type="entry name" value="PTX_1"/>
    <property type="match status" value="1"/>
</dbReference>
<comment type="caution">
    <text evidence="14">The sequence shown here is derived from an EMBL/GenBank/DDBJ whole genome shotgun (WGS) entry which is preliminary data.</text>
</comment>
<dbReference type="SMART" id="SM00231">
    <property type="entry name" value="FA58C"/>
    <property type="match status" value="2"/>
</dbReference>
<dbReference type="NCBIfam" id="NF040941">
    <property type="entry name" value="GGGWT_bact"/>
    <property type="match status" value="1"/>
</dbReference>
<dbReference type="Pfam" id="PF00754">
    <property type="entry name" value="F5_F8_type_C"/>
    <property type="match status" value="2"/>
</dbReference>
<feature type="domain" description="Pentraxin (PTX)" evidence="12">
    <location>
        <begin position="15"/>
        <end position="219"/>
    </location>
</feature>
<dbReference type="EMBL" id="MU826365">
    <property type="protein sequence ID" value="KAJ7378552.1"/>
    <property type="molecule type" value="Genomic_DNA"/>
</dbReference>
<dbReference type="Pfam" id="PF00354">
    <property type="entry name" value="Pentaxin"/>
    <property type="match status" value="2"/>
</dbReference>
<dbReference type="Gene3D" id="2.60.120.560">
    <property type="entry name" value="Exo-inulinase, domain 1"/>
    <property type="match status" value="1"/>
</dbReference>
<feature type="domain" description="Pentraxin (PTX)" evidence="12">
    <location>
        <begin position="450"/>
        <end position="648"/>
    </location>
</feature>
<dbReference type="Pfam" id="PF06439">
    <property type="entry name" value="3keto-disac_hyd"/>
    <property type="match status" value="1"/>
</dbReference>
<dbReference type="SMART" id="SM00137">
    <property type="entry name" value="MAM"/>
    <property type="match status" value="1"/>
</dbReference>
<evidence type="ECO:0000259" key="11">
    <source>
        <dbReference type="PROSITE" id="PS51406"/>
    </source>
</evidence>
<evidence type="ECO:0000259" key="9">
    <source>
        <dbReference type="PROSITE" id="PS50022"/>
    </source>
</evidence>
<evidence type="ECO:0000313" key="14">
    <source>
        <dbReference type="EMBL" id="KAJ7378552.1"/>
    </source>
</evidence>
<dbReference type="Pfam" id="PF00147">
    <property type="entry name" value="Fibrinogen_C"/>
    <property type="match status" value="1"/>
</dbReference>
<dbReference type="PROSITE" id="PS51828">
    <property type="entry name" value="PTX_2"/>
    <property type="match status" value="2"/>
</dbReference>
<dbReference type="InterPro" id="IPR006571">
    <property type="entry name" value="TLDc_dom"/>
</dbReference>
<organism evidence="14 15">
    <name type="scientific">Desmophyllum pertusum</name>
    <dbReference type="NCBI Taxonomy" id="174260"/>
    <lineage>
        <taxon>Eukaryota</taxon>
        <taxon>Metazoa</taxon>
        <taxon>Cnidaria</taxon>
        <taxon>Anthozoa</taxon>
        <taxon>Hexacorallia</taxon>
        <taxon>Scleractinia</taxon>
        <taxon>Caryophylliina</taxon>
        <taxon>Caryophylliidae</taxon>
        <taxon>Desmophyllum</taxon>
    </lineage>
</organism>
<keyword evidence="2" id="KW-0479">Metal-binding</keyword>